<evidence type="ECO:0000256" key="3">
    <source>
        <dbReference type="ARBA" id="ARBA00023098"/>
    </source>
</evidence>
<dbReference type="Pfam" id="PF23562">
    <property type="entry name" value="AMP-binding_C_3"/>
    <property type="match status" value="1"/>
</dbReference>
<keyword evidence="2" id="KW-0276">Fatty acid metabolism</keyword>
<dbReference type="Gene3D" id="3.40.50.12780">
    <property type="entry name" value="N-terminal domain of ligase-like"/>
    <property type="match status" value="2"/>
</dbReference>
<proteinExistence type="predicted"/>
<gene>
    <name evidence="5" type="ORF">N180_18165</name>
</gene>
<dbReference type="PANTHER" id="PTHR43272:SF32">
    <property type="entry name" value="AMP-DEPENDENT SYNTHETASE_LIGASE DOMAIN-CONTAINING PROTEIN"/>
    <property type="match status" value="1"/>
</dbReference>
<dbReference type="Proteomes" id="UP000028007">
    <property type="component" value="Unassembled WGS sequence"/>
</dbReference>
<evidence type="ECO:0000256" key="1">
    <source>
        <dbReference type="ARBA" id="ARBA00022598"/>
    </source>
</evidence>
<keyword evidence="1" id="KW-0436">Ligase</keyword>
<dbReference type="EMBL" id="JNFF01000085">
    <property type="protein sequence ID" value="KEQ29068.1"/>
    <property type="molecule type" value="Genomic_DNA"/>
</dbReference>
<keyword evidence="6" id="KW-1185">Reference proteome</keyword>
<evidence type="ECO:0000256" key="2">
    <source>
        <dbReference type="ARBA" id="ARBA00022832"/>
    </source>
</evidence>
<evidence type="ECO:0000313" key="6">
    <source>
        <dbReference type="Proteomes" id="UP000028007"/>
    </source>
</evidence>
<dbReference type="PROSITE" id="PS00455">
    <property type="entry name" value="AMP_BINDING"/>
    <property type="match status" value="1"/>
</dbReference>
<dbReference type="SUPFAM" id="SSF56801">
    <property type="entry name" value="Acetyl-CoA synthetase-like"/>
    <property type="match status" value="1"/>
</dbReference>
<accession>A0A081PEE5</accession>
<dbReference type="GO" id="GO:0016020">
    <property type="term" value="C:membrane"/>
    <property type="evidence" value="ECO:0007669"/>
    <property type="project" value="TreeGrafter"/>
</dbReference>
<dbReference type="OrthoDB" id="9803968at2"/>
<dbReference type="eggNOG" id="COG1022">
    <property type="taxonomic scope" value="Bacteria"/>
</dbReference>
<comment type="caution">
    <text evidence="5">The sequence shown here is derived from an EMBL/GenBank/DDBJ whole genome shotgun (WGS) entry which is preliminary data.</text>
</comment>
<dbReference type="InterPro" id="IPR000873">
    <property type="entry name" value="AMP-dep_synth/lig_dom"/>
</dbReference>
<feature type="domain" description="AMP-dependent synthetase/ligase" evidence="4">
    <location>
        <begin position="16"/>
        <end position="411"/>
    </location>
</feature>
<dbReference type="Pfam" id="PF00501">
    <property type="entry name" value="AMP-binding"/>
    <property type="match status" value="1"/>
</dbReference>
<dbReference type="GO" id="GO:0004467">
    <property type="term" value="F:long-chain fatty acid-CoA ligase activity"/>
    <property type="evidence" value="ECO:0007669"/>
    <property type="project" value="TreeGrafter"/>
</dbReference>
<evidence type="ECO:0000313" key="5">
    <source>
        <dbReference type="EMBL" id="KEQ29068.1"/>
    </source>
</evidence>
<sequence>MPVTVTRVFDLIQYNLENFPKDEFISGKIKGSWSKYSTALFAETVDHLSRGLISLGMKKESRIAVMSHNRPEWNITDFGITQFGAYQVPLYPTLAEQDVKFILENAQVNILFVADEALYQKVKPVCEAVNPDIAIYTFDEVPGAVNWKELLNAGKAHAEIDLQTYRDAVLPSDVLTLIYTSGTTGTPKGVMLTHDNLVQNFKNSAVIFPKEVGKVLSFLPLSHIFERMITYLYLYVDASLYYAESMDTIVADIQFVKPNGFSTVPRLLEKVYDKIMEKGKALTGVKKALFYWSVKLGEEFEVNKSWLYHLKLGVARKLVFSKWKEALGGEIVVIVSGGAALNPRLARIFWAAGMPVFEGYGLTETSPVITVNHFGHTKFGTVGPAINGVEVKIAEDGEVLTRGHHIMKGYYGRPDLTAETIDKEGWFHTGDIGELVDGEFLKITDRKKEIFKTAGGKYVAPQLLENKYKESVLIEQIMVLGENRKFPSALIVPNFEALEAWCRKKGIATGSKEEIVKDPQVLEKYNSEIEARSADFGKWEQVKRFALLTKDWSIETGEFTPKLSLKRKIILEKYKDVIEQIYIDAEDYKPKSTDH</sequence>
<keyword evidence="3" id="KW-0443">Lipid metabolism</keyword>
<dbReference type="InterPro" id="IPR020845">
    <property type="entry name" value="AMP-binding_CS"/>
</dbReference>
<protein>
    <submittedName>
        <fullName evidence="5">AMP-dependent synthetase</fullName>
    </submittedName>
</protein>
<dbReference type="CDD" id="cd05907">
    <property type="entry name" value="VL_LC_FACS_like"/>
    <property type="match status" value="1"/>
</dbReference>
<dbReference type="RefSeq" id="WP_037442846.1">
    <property type="nucleotide sequence ID" value="NZ_JNFF01000085.1"/>
</dbReference>
<organism evidence="5 6">
    <name type="scientific">Pedobacter antarcticus 4BY</name>
    <dbReference type="NCBI Taxonomy" id="1358423"/>
    <lineage>
        <taxon>Bacteria</taxon>
        <taxon>Pseudomonadati</taxon>
        <taxon>Bacteroidota</taxon>
        <taxon>Sphingobacteriia</taxon>
        <taxon>Sphingobacteriales</taxon>
        <taxon>Sphingobacteriaceae</taxon>
        <taxon>Pedobacter</taxon>
    </lineage>
</organism>
<evidence type="ECO:0000259" key="4">
    <source>
        <dbReference type="Pfam" id="PF00501"/>
    </source>
</evidence>
<reference evidence="5 6" key="1">
    <citation type="journal article" date="1992" name="Int. J. Syst. Bacteriol.">
        <title>Sphingobacterium antarcticus sp. nov. a Psychrotrophic Bacterium from the Soils of Schirmacher Oasis, Antarctica.</title>
        <authorList>
            <person name="Shivaji S."/>
            <person name="Ray M.K."/>
            <person name="Rao N.S."/>
            <person name="Saiserr L."/>
            <person name="Jagannadham M.V."/>
            <person name="Kumar G.S."/>
            <person name="Reddy G."/>
            <person name="Bhargava P.M."/>
        </authorList>
    </citation>
    <scope>NUCLEOTIDE SEQUENCE [LARGE SCALE GENOMIC DNA]</scope>
    <source>
        <strain evidence="5 6">4BY</strain>
    </source>
</reference>
<dbReference type="PANTHER" id="PTHR43272">
    <property type="entry name" value="LONG-CHAIN-FATTY-ACID--COA LIGASE"/>
    <property type="match status" value="1"/>
</dbReference>
<dbReference type="InterPro" id="IPR042099">
    <property type="entry name" value="ANL_N_sf"/>
</dbReference>
<dbReference type="AlphaFoldDB" id="A0A081PEE5"/>
<name>A0A081PEE5_9SPHI</name>